<dbReference type="SUPFAM" id="SSF53474">
    <property type="entry name" value="alpha/beta-Hydrolases"/>
    <property type="match status" value="1"/>
</dbReference>
<sequence length="386" mass="40591">MTRNRYLVVSAAALVALAVSGPAAVPGTAVAAPRPAVPASGVEQLRLPAPTGEFAVGREDLHLVDTSRADPWAQTPGPRELMLSVHYPARKGTGSPSPYLRTGEAQLLVEGIRRADEFPARLLAGTRTNSRMNARPVPGRHPLVLLSPGYGLHRATVTLLAEELASRGHVVAAVDHAYESFGTEFPGGRTLTPAGAPSAEVVPVRAADASFVLDRLLDRLLDRGSRFARHVDRRRIGMAGHSVGGNSAAAAMARDPRIKAGANLDGAFSDAAPGAGLTGRPFLLLGTDATHRPGGKGRWDQAWAAMDGWKRWLTVAGTGHFSFCDVPVLGGQTGVVDPAAELPGARSGEITRTYVAAFFDRHLKGEREPLLDGPSGVNPEVSFHAP</sequence>
<dbReference type="Proteomes" id="UP001589718">
    <property type="component" value="Unassembled WGS sequence"/>
</dbReference>
<organism evidence="5 6">
    <name type="scientific">Streptomyces cremeus</name>
    <dbReference type="NCBI Taxonomy" id="66881"/>
    <lineage>
        <taxon>Bacteria</taxon>
        <taxon>Bacillati</taxon>
        <taxon>Actinomycetota</taxon>
        <taxon>Actinomycetes</taxon>
        <taxon>Kitasatosporales</taxon>
        <taxon>Streptomycetaceae</taxon>
        <taxon>Streptomyces</taxon>
    </lineage>
</organism>
<keyword evidence="3" id="KW-0443">Lipid metabolism</keyword>
<dbReference type="RefSeq" id="WP_345221695.1">
    <property type="nucleotide sequence ID" value="NZ_BAAAXE010000013.1"/>
</dbReference>
<proteinExistence type="predicted"/>
<reference evidence="5 6" key="1">
    <citation type="submission" date="2024-09" db="EMBL/GenBank/DDBJ databases">
        <authorList>
            <person name="Sun Q."/>
            <person name="Mori K."/>
        </authorList>
    </citation>
    <scope>NUCLEOTIDE SEQUENCE [LARGE SCALE GENOMIC DNA]</scope>
    <source>
        <strain evidence="5 6">JCM 4362</strain>
    </source>
</reference>
<name>A0ABV5P9I9_STRCM</name>
<keyword evidence="2" id="KW-0442">Lipid degradation</keyword>
<evidence type="ECO:0000256" key="2">
    <source>
        <dbReference type="ARBA" id="ARBA00022963"/>
    </source>
</evidence>
<keyword evidence="1 5" id="KW-0378">Hydrolase</keyword>
<comment type="caution">
    <text evidence="5">The sequence shown here is derived from an EMBL/GenBank/DDBJ whole genome shotgun (WGS) entry which is preliminary data.</text>
</comment>
<evidence type="ECO:0000313" key="6">
    <source>
        <dbReference type="Proteomes" id="UP001589718"/>
    </source>
</evidence>
<gene>
    <name evidence="5" type="ORF">ACFFTU_07885</name>
</gene>
<evidence type="ECO:0000256" key="3">
    <source>
        <dbReference type="ARBA" id="ARBA00023098"/>
    </source>
</evidence>
<dbReference type="Pfam" id="PF03403">
    <property type="entry name" value="PAF-AH_p_II"/>
    <property type="match status" value="1"/>
</dbReference>
<feature type="chain" id="PRO_5046240424" evidence="4">
    <location>
        <begin position="32"/>
        <end position="386"/>
    </location>
</feature>
<dbReference type="InterPro" id="IPR029058">
    <property type="entry name" value="AB_hydrolase_fold"/>
</dbReference>
<dbReference type="PANTHER" id="PTHR10272:SF0">
    <property type="entry name" value="PLATELET-ACTIVATING FACTOR ACETYLHYDROLASE"/>
    <property type="match status" value="1"/>
</dbReference>
<evidence type="ECO:0000256" key="4">
    <source>
        <dbReference type="SAM" id="SignalP"/>
    </source>
</evidence>
<protein>
    <submittedName>
        <fullName evidence="5">Alpha/beta hydrolase family protein</fullName>
    </submittedName>
</protein>
<evidence type="ECO:0000313" key="5">
    <source>
        <dbReference type="EMBL" id="MFB9519861.1"/>
    </source>
</evidence>
<dbReference type="Gene3D" id="3.40.50.1820">
    <property type="entry name" value="alpha/beta hydrolase"/>
    <property type="match status" value="1"/>
</dbReference>
<feature type="signal peptide" evidence="4">
    <location>
        <begin position="1"/>
        <end position="31"/>
    </location>
</feature>
<dbReference type="PANTHER" id="PTHR10272">
    <property type="entry name" value="PLATELET-ACTIVATING FACTOR ACETYLHYDROLASE"/>
    <property type="match status" value="1"/>
</dbReference>
<dbReference type="EMBL" id="JBHMCR010000004">
    <property type="protein sequence ID" value="MFB9519861.1"/>
    <property type="molecule type" value="Genomic_DNA"/>
</dbReference>
<accession>A0ABV5P9I9</accession>
<keyword evidence="6" id="KW-1185">Reference proteome</keyword>
<dbReference type="GO" id="GO:0016787">
    <property type="term" value="F:hydrolase activity"/>
    <property type="evidence" value="ECO:0007669"/>
    <property type="project" value="UniProtKB-KW"/>
</dbReference>
<keyword evidence="4" id="KW-0732">Signal</keyword>
<evidence type="ECO:0000256" key="1">
    <source>
        <dbReference type="ARBA" id="ARBA00022801"/>
    </source>
</evidence>